<accession>A0A0C3A545</accession>
<comment type="caution">
    <text evidence="4">Lacks conserved residue(s) required for the propagation of feature annotation.</text>
</comment>
<evidence type="ECO:0000313" key="7">
    <source>
        <dbReference type="Proteomes" id="UP000054097"/>
    </source>
</evidence>
<dbReference type="GO" id="GO:0016042">
    <property type="term" value="P:lipid catabolic process"/>
    <property type="evidence" value="ECO:0007669"/>
    <property type="project" value="UniProtKB-KW"/>
</dbReference>
<dbReference type="EMBL" id="KN824541">
    <property type="protein sequence ID" value="KIM19800.1"/>
    <property type="molecule type" value="Genomic_DNA"/>
</dbReference>
<dbReference type="PANTHER" id="PTHR24185:SF1">
    <property type="entry name" value="CALCIUM-INDEPENDENT PHOSPHOLIPASE A2-GAMMA"/>
    <property type="match status" value="1"/>
</dbReference>
<dbReference type="GO" id="GO:0046486">
    <property type="term" value="P:glycerolipid metabolic process"/>
    <property type="evidence" value="ECO:0007669"/>
    <property type="project" value="UniProtKB-ARBA"/>
</dbReference>
<feature type="non-terminal residue" evidence="6">
    <location>
        <position position="320"/>
    </location>
</feature>
<reference evidence="6 7" key="1">
    <citation type="submission" date="2014-04" db="EMBL/GenBank/DDBJ databases">
        <authorList>
            <consortium name="DOE Joint Genome Institute"/>
            <person name="Kuo A."/>
            <person name="Zuccaro A."/>
            <person name="Kohler A."/>
            <person name="Nagy L.G."/>
            <person name="Floudas D."/>
            <person name="Copeland A."/>
            <person name="Barry K.W."/>
            <person name="Cichocki N."/>
            <person name="Veneault-Fourrey C."/>
            <person name="LaButti K."/>
            <person name="Lindquist E.A."/>
            <person name="Lipzen A."/>
            <person name="Lundell T."/>
            <person name="Morin E."/>
            <person name="Murat C."/>
            <person name="Sun H."/>
            <person name="Tunlid A."/>
            <person name="Henrissat B."/>
            <person name="Grigoriev I.V."/>
            <person name="Hibbett D.S."/>
            <person name="Martin F."/>
            <person name="Nordberg H.P."/>
            <person name="Cantor M.N."/>
            <person name="Hua S.X."/>
        </authorList>
    </citation>
    <scope>NUCLEOTIDE SEQUENCE [LARGE SCALE GENOMIC DNA]</scope>
    <source>
        <strain evidence="6 7">MAFF 305830</strain>
    </source>
</reference>
<evidence type="ECO:0000256" key="3">
    <source>
        <dbReference type="ARBA" id="ARBA00023098"/>
    </source>
</evidence>
<dbReference type="HOGENOM" id="CLU_000288_144_2_1"/>
<evidence type="ECO:0000256" key="1">
    <source>
        <dbReference type="ARBA" id="ARBA00022801"/>
    </source>
</evidence>
<dbReference type="InterPro" id="IPR002641">
    <property type="entry name" value="PNPLA_dom"/>
</dbReference>
<dbReference type="AlphaFoldDB" id="A0A0C3A545"/>
<evidence type="ECO:0000256" key="2">
    <source>
        <dbReference type="ARBA" id="ARBA00022963"/>
    </source>
</evidence>
<dbReference type="GO" id="GO:0019369">
    <property type="term" value="P:arachidonate metabolic process"/>
    <property type="evidence" value="ECO:0007669"/>
    <property type="project" value="TreeGrafter"/>
</dbReference>
<evidence type="ECO:0000259" key="5">
    <source>
        <dbReference type="PROSITE" id="PS51635"/>
    </source>
</evidence>
<protein>
    <recommendedName>
        <fullName evidence="5">PNPLA domain-containing protein</fullName>
    </recommendedName>
</protein>
<dbReference type="PANTHER" id="PTHR24185">
    <property type="entry name" value="CALCIUM-INDEPENDENT PHOSPHOLIPASE A2-GAMMA"/>
    <property type="match status" value="1"/>
</dbReference>
<feature type="domain" description="PNPLA" evidence="5">
    <location>
        <begin position="61"/>
        <end position="257"/>
    </location>
</feature>
<dbReference type="Proteomes" id="UP000054097">
    <property type="component" value="Unassembled WGS sequence"/>
</dbReference>
<dbReference type="Gene3D" id="3.40.1090.10">
    <property type="entry name" value="Cytosolic phospholipase A2 catalytic domain"/>
    <property type="match status" value="1"/>
</dbReference>
<dbReference type="InterPro" id="IPR016035">
    <property type="entry name" value="Acyl_Trfase/lysoPLipase"/>
</dbReference>
<dbReference type="GO" id="GO:0016020">
    <property type="term" value="C:membrane"/>
    <property type="evidence" value="ECO:0007669"/>
    <property type="project" value="TreeGrafter"/>
</dbReference>
<gene>
    <name evidence="6" type="ORF">M408DRAFT_30919</name>
</gene>
<evidence type="ECO:0000256" key="4">
    <source>
        <dbReference type="PROSITE-ProRule" id="PRU01161"/>
    </source>
</evidence>
<name>A0A0C3A545_SERVB</name>
<keyword evidence="2" id="KW-0442">Lipid degradation</keyword>
<reference evidence="7" key="2">
    <citation type="submission" date="2015-01" db="EMBL/GenBank/DDBJ databases">
        <title>Evolutionary Origins and Diversification of the Mycorrhizal Mutualists.</title>
        <authorList>
            <consortium name="DOE Joint Genome Institute"/>
            <consortium name="Mycorrhizal Genomics Consortium"/>
            <person name="Kohler A."/>
            <person name="Kuo A."/>
            <person name="Nagy L.G."/>
            <person name="Floudas D."/>
            <person name="Copeland A."/>
            <person name="Barry K.W."/>
            <person name="Cichocki N."/>
            <person name="Veneault-Fourrey C."/>
            <person name="LaButti K."/>
            <person name="Lindquist E.A."/>
            <person name="Lipzen A."/>
            <person name="Lundell T."/>
            <person name="Morin E."/>
            <person name="Murat C."/>
            <person name="Riley R."/>
            <person name="Ohm R."/>
            <person name="Sun H."/>
            <person name="Tunlid A."/>
            <person name="Henrissat B."/>
            <person name="Grigoriev I.V."/>
            <person name="Hibbett D.S."/>
            <person name="Martin F."/>
        </authorList>
    </citation>
    <scope>NUCLEOTIDE SEQUENCE [LARGE SCALE GENOMIC DNA]</scope>
    <source>
        <strain evidence="7">MAFF 305830</strain>
    </source>
</reference>
<sequence>MSPPASTLNPTGPTNAISLDLEPHHHHKCHYSLLSQDLGEACVFLAWVFRCLTLFRPSLTHFIDAGGSRGASQLTILTHLMHQLNHDIRSDPPERPCTVFDMIGGVGSGGFIAILLVVFGLTVEDTLEEFINLSVNILGKQDIDAETRTTVLLKYIDDLLTKYEIDPTLRLLDGNNRSKGCKLAVAISYRSNAGSVCFLRNYITRQGQAPNLTIAEAILATVATPPLFTSTQVLKSTTTFDYIGEDWALSNPTREIIAEAHEAFGADEKVACLLSLGCGHAGIFAAPDSSSMKEWNKLLERLAMDGERKAESLGSHMGPL</sequence>
<dbReference type="GO" id="GO:0047499">
    <property type="term" value="F:calcium-independent phospholipase A2 activity"/>
    <property type="evidence" value="ECO:0007669"/>
    <property type="project" value="TreeGrafter"/>
</dbReference>
<keyword evidence="7" id="KW-1185">Reference proteome</keyword>
<dbReference type="OrthoDB" id="630895at2759"/>
<evidence type="ECO:0000313" key="6">
    <source>
        <dbReference type="EMBL" id="KIM19800.1"/>
    </source>
</evidence>
<proteinExistence type="predicted"/>
<organism evidence="6 7">
    <name type="scientific">Serendipita vermifera MAFF 305830</name>
    <dbReference type="NCBI Taxonomy" id="933852"/>
    <lineage>
        <taxon>Eukaryota</taxon>
        <taxon>Fungi</taxon>
        <taxon>Dikarya</taxon>
        <taxon>Basidiomycota</taxon>
        <taxon>Agaricomycotina</taxon>
        <taxon>Agaricomycetes</taxon>
        <taxon>Sebacinales</taxon>
        <taxon>Serendipitaceae</taxon>
        <taxon>Serendipita</taxon>
    </lineage>
</organism>
<keyword evidence="3" id="KW-0443">Lipid metabolism</keyword>
<keyword evidence="1" id="KW-0378">Hydrolase</keyword>
<dbReference type="PROSITE" id="PS51635">
    <property type="entry name" value="PNPLA"/>
    <property type="match status" value="1"/>
</dbReference>
<dbReference type="SUPFAM" id="SSF52151">
    <property type="entry name" value="FabD/lysophospholipase-like"/>
    <property type="match status" value="1"/>
</dbReference>
<dbReference type="Pfam" id="PF01734">
    <property type="entry name" value="Patatin"/>
    <property type="match status" value="1"/>
</dbReference>